<feature type="compositionally biased region" description="Basic residues" evidence="9">
    <location>
        <begin position="91"/>
        <end position="102"/>
    </location>
</feature>
<sequence length="598" mass="67332">MFSAAKAAQSQALEPKDSNKNNNSRHSRETDDTENDSSDGERPPRTLREVKTNKIGKKDKKRKQKEEKPEYDAELLKQAQKYHRGGQAIGTKKRDKKVRSKKHAAELEHQQRRNEDAAIAAARNEMLLTEDAGFLEAEGMERTYKFTQKQISENVDVSSSAKIFDLKLNEFGPYALQYSSNGRHLLIGGRRGHLATVDWRNGQLGCELHVRETVRDVSWLHNQSLFAVAQKKHAFIYDHTGAEVHCLKAHVEPTALGFLPFHFLLVSTGMTGKVVFQDITEGSVVGEHRPGFGPSHQLRVNPYNAVVHVGHGNGTVTLWSPKQGQPLARILCHKGPVQAMAIDRSGTYMATSGLDGRVKIWDIRKFEPLHEYKTQRPAQSLDISQRGLLAAGWGPHVSVWKDALATHMQKPYMTQLLPGVALDSVRFVPYDDVLGCGHSQGISSMVIPGAGEPNFDAYVANPYQTTKQRQESEVKSLLDKLAPETVSLDPNFIGRLDPRSRDQIIHDTLEDVRGEYQRGKQTGKYLDSNVRNKTKGRNSTAKRYQRKRQANVTDLKGLREMEHADREKRQQLNKPEAIPQTEKGALGMFYTDKRNQQN</sequence>
<dbReference type="PROSITE" id="PS50294">
    <property type="entry name" value="WD_REPEATS_REGION"/>
    <property type="match status" value="1"/>
</dbReference>
<feature type="compositionally biased region" description="Basic and acidic residues" evidence="9">
    <location>
        <begin position="39"/>
        <end position="52"/>
    </location>
</feature>
<feature type="repeat" description="WD" evidence="8">
    <location>
        <begin position="330"/>
        <end position="371"/>
    </location>
</feature>
<comment type="subcellular location">
    <subcellularLocation>
        <location evidence="2">Nucleus</location>
        <location evidence="2">Nucleolus</location>
    </subcellularLocation>
</comment>
<dbReference type="PANTHER" id="PTHR14085">
    <property type="entry name" value="WD-REPEAT PROTEIN BING4"/>
    <property type="match status" value="1"/>
</dbReference>
<dbReference type="PROSITE" id="PS50082">
    <property type="entry name" value="WD_REPEATS_2"/>
    <property type="match status" value="1"/>
</dbReference>
<dbReference type="InterPro" id="IPR001680">
    <property type="entry name" value="WD40_rpt"/>
</dbReference>
<dbReference type="PROSITE" id="PS00678">
    <property type="entry name" value="WD_REPEATS_1"/>
    <property type="match status" value="1"/>
</dbReference>
<evidence type="ECO:0000256" key="3">
    <source>
        <dbReference type="ARBA" id="ARBA00022552"/>
    </source>
</evidence>
<evidence type="ECO:0000256" key="1">
    <source>
        <dbReference type="ARBA" id="ARBA00004099"/>
    </source>
</evidence>
<dbReference type="InterPro" id="IPR019775">
    <property type="entry name" value="WD40_repeat_CS"/>
</dbReference>
<evidence type="ECO:0000256" key="5">
    <source>
        <dbReference type="ARBA" id="ARBA00022737"/>
    </source>
</evidence>
<dbReference type="InterPro" id="IPR015943">
    <property type="entry name" value="WD40/YVTN_repeat-like_dom_sf"/>
</dbReference>
<dbReference type="FunFam" id="2.130.10.10:FF:000378">
    <property type="entry name" value="U3 small nucleolar RNA-associated protein 7"/>
    <property type="match status" value="1"/>
</dbReference>
<dbReference type="PANTHER" id="PTHR14085:SF3">
    <property type="entry name" value="WD REPEAT-CONTAINING PROTEIN 46"/>
    <property type="match status" value="1"/>
</dbReference>
<dbReference type="Pfam" id="PF08149">
    <property type="entry name" value="BING4CT"/>
    <property type="match status" value="1"/>
</dbReference>
<dbReference type="EMBL" id="JANBOH010000329">
    <property type="protein sequence ID" value="KAJ1642853.1"/>
    <property type="molecule type" value="Genomic_DNA"/>
</dbReference>
<evidence type="ECO:0000256" key="2">
    <source>
        <dbReference type="ARBA" id="ARBA00004604"/>
    </source>
</evidence>
<protein>
    <recommendedName>
        <fullName evidence="7">U three protein 7</fullName>
    </recommendedName>
</protein>
<accession>A0A9W7XHX7</accession>
<dbReference type="GO" id="GO:0030686">
    <property type="term" value="C:90S preribosome"/>
    <property type="evidence" value="ECO:0007669"/>
    <property type="project" value="TreeGrafter"/>
</dbReference>
<gene>
    <name evidence="11" type="primary">utp7</name>
    <name evidence="11" type="ORF">LPJ64_005333</name>
</gene>
<evidence type="ECO:0000313" key="11">
    <source>
        <dbReference type="EMBL" id="KAJ1642853.1"/>
    </source>
</evidence>
<keyword evidence="4 8" id="KW-0853">WD repeat</keyword>
<dbReference type="AlphaFoldDB" id="A0A9W7XHX7"/>
<evidence type="ECO:0000256" key="9">
    <source>
        <dbReference type="SAM" id="MobiDB-lite"/>
    </source>
</evidence>
<proteinExistence type="predicted"/>
<dbReference type="Pfam" id="PF00400">
    <property type="entry name" value="WD40"/>
    <property type="match status" value="1"/>
</dbReference>
<feature type="region of interest" description="Disordered" evidence="9">
    <location>
        <begin position="515"/>
        <end position="547"/>
    </location>
</feature>
<keyword evidence="12" id="KW-1185">Reference proteome</keyword>
<evidence type="ECO:0000259" key="10">
    <source>
        <dbReference type="SMART" id="SM01033"/>
    </source>
</evidence>
<feature type="compositionally biased region" description="Basic and acidic residues" evidence="9">
    <location>
        <begin position="103"/>
        <end position="114"/>
    </location>
</feature>
<organism evidence="11 12">
    <name type="scientific">Coemansia asiatica</name>
    <dbReference type="NCBI Taxonomy" id="1052880"/>
    <lineage>
        <taxon>Eukaryota</taxon>
        <taxon>Fungi</taxon>
        <taxon>Fungi incertae sedis</taxon>
        <taxon>Zoopagomycota</taxon>
        <taxon>Kickxellomycotina</taxon>
        <taxon>Kickxellomycetes</taxon>
        <taxon>Kickxellales</taxon>
        <taxon>Kickxellaceae</taxon>
        <taxon>Coemansia</taxon>
    </lineage>
</organism>
<dbReference type="Proteomes" id="UP001145021">
    <property type="component" value="Unassembled WGS sequence"/>
</dbReference>
<feature type="compositionally biased region" description="Basic and acidic residues" evidence="9">
    <location>
        <begin position="64"/>
        <end position="75"/>
    </location>
</feature>
<comment type="function">
    <text evidence="1">Involved in nucleolar processing of pre-18S ribosomal RNA.</text>
</comment>
<reference evidence="11" key="1">
    <citation type="submission" date="2022-07" db="EMBL/GenBank/DDBJ databases">
        <title>Phylogenomic reconstructions and comparative analyses of Kickxellomycotina fungi.</title>
        <authorList>
            <person name="Reynolds N.K."/>
            <person name="Stajich J.E."/>
            <person name="Barry K."/>
            <person name="Grigoriev I.V."/>
            <person name="Crous P."/>
            <person name="Smith M.E."/>
        </authorList>
    </citation>
    <scope>NUCLEOTIDE SEQUENCE</scope>
    <source>
        <strain evidence="11">NBRC 105413</strain>
    </source>
</reference>
<keyword evidence="6" id="KW-0539">Nucleus</keyword>
<name>A0A9W7XHX7_9FUNG</name>
<feature type="region of interest" description="Disordered" evidence="9">
    <location>
        <begin position="1"/>
        <end position="114"/>
    </location>
</feature>
<feature type="compositionally biased region" description="Basic residues" evidence="9">
    <location>
        <begin position="54"/>
        <end position="63"/>
    </location>
</feature>
<evidence type="ECO:0000313" key="12">
    <source>
        <dbReference type="Proteomes" id="UP001145021"/>
    </source>
</evidence>
<dbReference type="SMART" id="SM00320">
    <property type="entry name" value="WD40"/>
    <property type="match status" value="6"/>
</dbReference>
<evidence type="ECO:0000256" key="7">
    <source>
        <dbReference type="ARBA" id="ARBA00076453"/>
    </source>
</evidence>
<comment type="caution">
    <text evidence="11">The sequence shown here is derived from an EMBL/GenBank/DDBJ whole genome shotgun (WGS) entry which is preliminary data.</text>
</comment>
<dbReference type="GO" id="GO:0000462">
    <property type="term" value="P:maturation of SSU-rRNA from tricistronic rRNA transcript (SSU-rRNA, 5.8S rRNA, LSU-rRNA)"/>
    <property type="evidence" value="ECO:0007669"/>
    <property type="project" value="TreeGrafter"/>
</dbReference>
<dbReference type="SUPFAM" id="SSF50978">
    <property type="entry name" value="WD40 repeat-like"/>
    <property type="match status" value="1"/>
</dbReference>
<dbReference type="InterPro" id="IPR012952">
    <property type="entry name" value="BING4_C_dom"/>
</dbReference>
<dbReference type="SMART" id="SM01033">
    <property type="entry name" value="BING4CT"/>
    <property type="match status" value="1"/>
</dbReference>
<dbReference type="InterPro" id="IPR036322">
    <property type="entry name" value="WD40_repeat_dom_sf"/>
</dbReference>
<keyword evidence="3" id="KW-0698">rRNA processing</keyword>
<feature type="domain" description="BING4 C-terminal" evidence="10">
    <location>
        <begin position="411"/>
        <end position="490"/>
    </location>
</feature>
<evidence type="ECO:0000256" key="4">
    <source>
        <dbReference type="ARBA" id="ARBA00022574"/>
    </source>
</evidence>
<dbReference type="GO" id="GO:0032040">
    <property type="term" value="C:small-subunit processome"/>
    <property type="evidence" value="ECO:0007669"/>
    <property type="project" value="TreeGrafter"/>
</dbReference>
<evidence type="ECO:0000256" key="8">
    <source>
        <dbReference type="PROSITE-ProRule" id="PRU00221"/>
    </source>
</evidence>
<dbReference type="InterPro" id="IPR040315">
    <property type="entry name" value="WDR46/Utp7"/>
</dbReference>
<feature type="region of interest" description="Disordered" evidence="9">
    <location>
        <begin position="562"/>
        <end position="598"/>
    </location>
</feature>
<keyword evidence="5" id="KW-0677">Repeat</keyword>
<dbReference type="Gene3D" id="2.130.10.10">
    <property type="entry name" value="YVTN repeat-like/Quinoprotein amine dehydrogenase"/>
    <property type="match status" value="2"/>
</dbReference>
<evidence type="ECO:0000256" key="6">
    <source>
        <dbReference type="ARBA" id="ARBA00023242"/>
    </source>
</evidence>